<proteinExistence type="predicted"/>
<accession>A0A9E7PPV1</accession>
<keyword evidence="4" id="KW-1185">Reference proteome</keyword>
<dbReference type="GO" id="GO:0003677">
    <property type="term" value="F:DNA binding"/>
    <property type="evidence" value="ECO:0007669"/>
    <property type="project" value="InterPro"/>
</dbReference>
<dbReference type="InterPro" id="IPR011010">
    <property type="entry name" value="DNA_brk_join_enz"/>
</dbReference>
<dbReference type="PANTHER" id="PTHR30349:SF87">
    <property type="entry name" value="TRANSPOSASE A"/>
    <property type="match status" value="1"/>
</dbReference>
<keyword evidence="1" id="KW-0233">DNA recombination</keyword>
<dbReference type="CDD" id="cd00397">
    <property type="entry name" value="DNA_BRE_C"/>
    <property type="match status" value="1"/>
</dbReference>
<evidence type="ECO:0000259" key="2">
    <source>
        <dbReference type="PROSITE" id="PS51898"/>
    </source>
</evidence>
<gene>
    <name evidence="3" type="ORF">L6E24_03790</name>
</gene>
<dbReference type="InterPro" id="IPR013762">
    <property type="entry name" value="Integrase-like_cat_sf"/>
</dbReference>
<name>A0A9E7PPV1_9EURY</name>
<organism evidence="3 4">
    <name type="scientific">Methanoplanus endosymbiosus</name>
    <dbReference type="NCBI Taxonomy" id="33865"/>
    <lineage>
        <taxon>Archaea</taxon>
        <taxon>Methanobacteriati</taxon>
        <taxon>Methanobacteriota</taxon>
        <taxon>Stenosarchaea group</taxon>
        <taxon>Methanomicrobia</taxon>
        <taxon>Methanomicrobiales</taxon>
        <taxon>Methanomicrobiaceae</taxon>
        <taxon>Methanoplanus</taxon>
    </lineage>
</organism>
<dbReference type="InterPro" id="IPR002104">
    <property type="entry name" value="Integrase_catalytic"/>
</dbReference>
<dbReference type="AlphaFoldDB" id="A0A9E7PPV1"/>
<dbReference type="PROSITE" id="PS51898">
    <property type="entry name" value="TYR_RECOMBINASE"/>
    <property type="match status" value="1"/>
</dbReference>
<evidence type="ECO:0000313" key="4">
    <source>
        <dbReference type="Proteomes" id="UP001060368"/>
    </source>
</evidence>
<dbReference type="EMBL" id="CP096115">
    <property type="protein sequence ID" value="UUX93257.1"/>
    <property type="molecule type" value="Genomic_DNA"/>
</dbReference>
<reference evidence="3" key="1">
    <citation type="submission" date="2022-04" db="EMBL/GenBank/DDBJ databases">
        <title>Complete genome of Methanoplanus endosymbiosus DSM 3599.</title>
        <authorList>
            <person name="Chen S.-C."/>
            <person name="You Y.-T."/>
            <person name="Zhou Y.-Z."/>
            <person name="Lai M.-C."/>
        </authorList>
    </citation>
    <scope>NUCLEOTIDE SEQUENCE</scope>
    <source>
        <strain evidence="3">DSM 3599</strain>
    </source>
</reference>
<dbReference type="Gene3D" id="1.10.443.10">
    <property type="entry name" value="Intergrase catalytic core"/>
    <property type="match status" value="1"/>
</dbReference>
<dbReference type="GO" id="GO:0015074">
    <property type="term" value="P:DNA integration"/>
    <property type="evidence" value="ECO:0007669"/>
    <property type="project" value="InterPro"/>
</dbReference>
<dbReference type="GO" id="GO:0006310">
    <property type="term" value="P:DNA recombination"/>
    <property type="evidence" value="ECO:0007669"/>
    <property type="project" value="UniProtKB-KW"/>
</dbReference>
<dbReference type="SUPFAM" id="SSF56349">
    <property type="entry name" value="DNA breaking-rejoining enzymes"/>
    <property type="match status" value="1"/>
</dbReference>
<sequence length="404" mass="47279">MANQTFHHQEKPNYHEELLNKALESGKLLQEDYIIIKKFINSKSVSRLRRVKLVQTLISWRKFFQVSFLDADIDDLHIAKNNMESYTKEDGNPFSKNTKNDYIKILKTFYRWLIGRNLTEITLQNMQEIKAPGMDYNTTQPEELLTFDEISKIVSVCKSHRDKAIIFILYETGARIKELCFLKWKDVHFEENGTISLKILNSKNEKEAYRHGRVIMGTEYLAAWRNNYFGFDATGENYVFITSGGKPLEYRAASQIITRAGKRAGIRKRVHPHLFRKSRITQLVRENYQESVIKQMMWGNLNTDMFQVYVKLSSDDIDKEIYRKSGMELPEEDEKKSHLPKQCKFCFAMNSPASKFCHMCAKPLTQEAAQQQAKITDELHRMQKEDPAKLQELMIQMISRVGMS</sequence>
<dbReference type="InterPro" id="IPR050090">
    <property type="entry name" value="Tyrosine_recombinase_XerCD"/>
</dbReference>
<dbReference type="Pfam" id="PF00589">
    <property type="entry name" value="Phage_integrase"/>
    <property type="match status" value="1"/>
</dbReference>
<evidence type="ECO:0000313" key="3">
    <source>
        <dbReference type="EMBL" id="UUX93257.1"/>
    </source>
</evidence>
<dbReference type="KEGG" id="mend:L6E24_03790"/>
<dbReference type="PANTHER" id="PTHR30349">
    <property type="entry name" value="PHAGE INTEGRASE-RELATED"/>
    <property type="match status" value="1"/>
</dbReference>
<dbReference type="GeneID" id="74306788"/>
<dbReference type="Proteomes" id="UP001060368">
    <property type="component" value="Chromosome"/>
</dbReference>
<evidence type="ECO:0000256" key="1">
    <source>
        <dbReference type="ARBA" id="ARBA00023172"/>
    </source>
</evidence>
<protein>
    <submittedName>
        <fullName evidence="3">Site-specific integrase</fullName>
    </submittedName>
</protein>
<feature type="domain" description="Tyr recombinase" evidence="2">
    <location>
        <begin position="140"/>
        <end position="323"/>
    </location>
</feature>
<dbReference type="RefSeq" id="WP_257743396.1">
    <property type="nucleotide sequence ID" value="NZ_CP096115.1"/>
</dbReference>